<dbReference type="EMBL" id="JAERSG010000003">
    <property type="protein sequence ID" value="MBL0748140.1"/>
    <property type="molecule type" value="Genomic_DNA"/>
</dbReference>
<sequence length="150" mass="16698">MELDWASGDVILADGVEVARAERSWFRERAEVQIGPEQWLYRATSGWTWSSLVAELDGAERLHAQRSGFFVNRWAVTGGPEPYEVATSGFWGTRLAISRAGTQVGEARTSGIFTTRSRIELSEPVSPQVGCFLLWVSYVEFTRRAHSGAT</sequence>
<reference evidence="1 2" key="1">
    <citation type="submission" date="2021-01" db="EMBL/GenBank/DDBJ databases">
        <title>Genome seq and assembly of Nocardiodes sp. G10.</title>
        <authorList>
            <person name="Chhetri G."/>
        </authorList>
    </citation>
    <scope>NUCLEOTIDE SEQUENCE [LARGE SCALE GENOMIC DNA]</scope>
    <source>
        <strain evidence="1 2">G10</strain>
    </source>
</reference>
<dbReference type="RefSeq" id="WP_201936209.1">
    <property type="nucleotide sequence ID" value="NZ_JAERSG010000003.1"/>
</dbReference>
<name>A0ABS1L8Y1_9ACTN</name>
<gene>
    <name evidence="1" type="ORF">JI751_11005</name>
</gene>
<evidence type="ECO:0000313" key="1">
    <source>
        <dbReference type="EMBL" id="MBL0748140.1"/>
    </source>
</evidence>
<dbReference type="Proteomes" id="UP000636918">
    <property type="component" value="Unassembled WGS sequence"/>
</dbReference>
<evidence type="ECO:0000313" key="2">
    <source>
        <dbReference type="Proteomes" id="UP000636918"/>
    </source>
</evidence>
<comment type="caution">
    <text evidence="1">The sequence shown here is derived from an EMBL/GenBank/DDBJ whole genome shotgun (WGS) entry which is preliminary data.</text>
</comment>
<organism evidence="1 2">
    <name type="scientific">Nocardioides baculatus</name>
    <dbReference type="NCBI Taxonomy" id="2801337"/>
    <lineage>
        <taxon>Bacteria</taxon>
        <taxon>Bacillati</taxon>
        <taxon>Actinomycetota</taxon>
        <taxon>Actinomycetes</taxon>
        <taxon>Propionibacteriales</taxon>
        <taxon>Nocardioidaceae</taxon>
        <taxon>Nocardioides</taxon>
    </lineage>
</organism>
<keyword evidence="2" id="KW-1185">Reference proteome</keyword>
<proteinExistence type="predicted"/>
<protein>
    <submittedName>
        <fullName evidence="1">Uncharacterized protein</fullName>
    </submittedName>
</protein>
<accession>A0ABS1L8Y1</accession>